<evidence type="ECO:0000256" key="3">
    <source>
        <dbReference type="ARBA" id="ARBA00023082"/>
    </source>
</evidence>
<sequence>MEQAKGRLYRIGYSFLKNEQDSLEAIQETTYRAYKNIKKLKEPNYFNTWVTRIHINYCISQQKVVQRAVPLCPEMFSTEEFNPTVKLDMDHALEKLKPQYKQVIVLKYFEDLSIEDIAKVMEAPEGTIKTWSRRALSCLKDILNKGGGYNA</sequence>
<dbReference type="NCBIfam" id="TIGR02937">
    <property type="entry name" value="sigma70-ECF"/>
    <property type="match status" value="1"/>
</dbReference>
<protein>
    <submittedName>
        <fullName evidence="7">Sigma-70 family RNA polymerase sigma factor</fullName>
    </submittedName>
</protein>
<dbReference type="InterPro" id="IPR013324">
    <property type="entry name" value="RNA_pol_sigma_r3/r4-like"/>
</dbReference>
<dbReference type="InterPro" id="IPR013249">
    <property type="entry name" value="RNA_pol_sigma70_r4_t2"/>
</dbReference>
<name>A0A7G9WD43_ALKCA</name>
<dbReference type="SUPFAM" id="SSF88946">
    <property type="entry name" value="Sigma2 domain of RNA polymerase sigma factors"/>
    <property type="match status" value="1"/>
</dbReference>
<dbReference type="PANTHER" id="PTHR43133">
    <property type="entry name" value="RNA POLYMERASE ECF-TYPE SIGMA FACTO"/>
    <property type="match status" value="1"/>
</dbReference>
<dbReference type="GO" id="GO:0003677">
    <property type="term" value="F:DNA binding"/>
    <property type="evidence" value="ECO:0007669"/>
    <property type="project" value="InterPro"/>
</dbReference>
<dbReference type="KEGG" id="acae:HYG86_04355"/>
<organism evidence="7 8">
    <name type="scientific">Alkalicella caledoniensis</name>
    <dbReference type="NCBI Taxonomy" id="2731377"/>
    <lineage>
        <taxon>Bacteria</taxon>
        <taxon>Bacillati</taxon>
        <taxon>Bacillota</taxon>
        <taxon>Clostridia</taxon>
        <taxon>Eubacteriales</taxon>
        <taxon>Proteinivoracaceae</taxon>
        <taxon>Alkalicella</taxon>
    </lineage>
</organism>
<dbReference type="Gene3D" id="1.10.1740.10">
    <property type="match status" value="1"/>
</dbReference>
<evidence type="ECO:0000256" key="4">
    <source>
        <dbReference type="ARBA" id="ARBA00023163"/>
    </source>
</evidence>
<dbReference type="InterPro" id="IPR013325">
    <property type="entry name" value="RNA_pol_sigma_r2"/>
</dbReference>
<dbReference type="Proteomes" id="UP000516160">
    <property type="component" value="Chromosome"/>
</dbReference>
<dbReference type="PANTHER" id="PTHR43133:SF51">
    <property type="entry name" value="RNA POLYMERASE SIGMA FACTOR"/>
    <property type="match status" value="1"/>
</dbReference>
<gene>
    <name evidence="7" type="ORF">HYG86_04355</name>
</gene>
<evidence type="ECO:0000313" key="8">
    <source>
        <dbReference type="Proteomes" id="UP000516160"/>
    </source>
</evidence>
<evidence type="ECO:0000259" key="5">
    <source>
        <dbReference type="Pfam" id="PF04542"/>
    </source>
</evidence>
<dbReference type="CDD" id="cd06171">
    <property type="entry name" value="Sigma70_r4"/>
    <property type="match status" value="1"/>
</dbReference>
<dbReference type="EMBL" id="CP058559">
    <property type="protein sequence ID" value="QNO16605.1"/>
    <property type="molecule type" value="Genomic_DNA"/>
</dbReference>
<reference evidence="7 8" key="1">
    <citation type="submission" date="2020-07" db="EMBL/GenBank/DDBJ databases">
        <title>Alkalicella. sp. LB2 genome.</title>
        <authorList>
            <person name="Postec A."/>
            <person name="Quemeneur M."/>
        </authorList>
    </citation>
    <scope>NUCLEOTIDE SEQUENCE [LARGE SCALE GENOMIC DNA]</scope>
    <source>
        <strain evidence="7 8">LB2</strain>
    </source>
</reference>
<dbReference type="Gene3D" id="1.10.10.10">
    <property type="entry name" value="Winged helix-like DNA-binding domain superfamily/Winged helix DNA-binding domain"/>
    <property type="match status" value="1"/>
</dbReference>
<evidence type="ECO:0000259" key="6">
    <source>
        <dbReference type="Pfam" id="PF08281"/>
    </source>
</evidence>
<dbReference type="InterPro" id="IPR039425">
    <property type="entry name" value="RNA_pol_sigma-70-like"/>
</dbReference>
<dbReference type="Pfam" id="PF04542">
    <property type="entry name" value="Sigma70_r2"/>
    <property type="match status" value="1"/>
</dbReference>
<feature type="domain" description="RNA polymerase sigma factor 70 region 4 type 2" evidence="6">
    <location>
        <begin position="88"/>
        <end position="139"/>
    </location>
</feature>
<keyword evidence="3" id="KW-0731">Sigma factor</keyword>
<proteinExistence type="inferred from homology"/>
<dbReference type="GO" id="GO:0006352">
    <property type="term" value="P:DNA-templated transcription initiation"/>
    <property type="evidence" value="ECO:0007669"/>
    <property type="project" value="InterPro"/>
</dbReference>
<feature type="domain" description="RNA polymerase sigma-70 region 2" evidence="5">
    <location>
        <begin position="3"/>
        <end position="61"/>
    </location>
</feature>
<dbReference type="SUPFAM" id="SSF88659">
    <property type="entry name" value="Sigma3 and sigma4 domains of RNA polymerase sigma factors"/>
    <property type="match status" value="1"/>
</dbReference>
<evidence type="ECO:0000313" key="7">
    <source>
        <dbReference type="EMBL" id="QNO16605.1"/>
    </source>
</evidence>
<dbReference type="InterPro" id="IPR014284">
    <property type="entry name" value="RNA_pol_sigma-70_dom"/>
</dbReference>
<keyword evidence="4" id="KW-0804">Transcription</keyword>
<dbReference type="AlphaFoldDB" id="A0A7G9WD43"/>
<dbReference type="InterPro" id="IPR007627">
    <property type="entry name" value="RNA_pol_sigma70_r2"/>
</dbReference>
<dbReference type="GO" id="GO:0016987">
    <property type="term" value="F:sigma factor activity"/>
    <property type="evidence" value="ECO:0007669"/>
    <property type="project" value="UniProtKB-KW"/>
</dbReference>
<keyword evidence="2" id="KW-0805">Transcription regulation</keyword>
<dbReference type="InterPro" id="IPR036388">
    <property type="entry name" value="WH-like_DNA-bd_sf"/>
</dbReference>
<evidence type="ECO:0000256" key="2">
    <source>
        <dbReference type="ARBA" id="ARBA00023015"/>
    </source>
</evidence>
<evidence type="ECO:0000256" key="1">
    <source>
        <dbReference type="ARBA" id="ARBA00010641"/>
    </source>
</evidence>
<keyword evidence="8" id="KW-1185">Reference proteome</keyword>
<accession>A0A7G9WD43</accession>
<dbReference type="Pfam" id="PF08281">
    <property type="entry name" value="Sigma70_r4_2"/>
    <property type="match status" value="1"/>
</dbReference>
<comment type="similarity">
    <text evidence="1">Belongs to the sigma-70 factor family. ECF subfamily.</text>
</comment>